<dbReference type="GO" id="GO:0016787">
    <property type="term" value="F:hydrolase activity"/>
    <property type="evidence" value="ECO:0007669"/>
    <property type="project" value="UniProtKB-ARBA"/>
</dbReference>
<dbReference type="AlphaFoldDB" id="A0ABD1WQR6"/>
<protein>
    <submittedName>
        <fullName evidence="3">Methylesterase 2</fullName>
    </submittedName>
</protein>
<accession>A0ABD1WQR6</accession>
<keyword evidence="4" id="KW-1185">Reference proteome</keyword>
<name>A0ABD1WQR6_9LAMI</name>
<dbReference type="InterPro" id="IPR000073">
    <property type="entry name" value="AB_hydrolase_1"/>
</dbReference>
<dbReference type="PANTHER" id="PTHR10992">
    <property type="entry name" value="METHYLESTERASE FAMILY MEMBER"/>
    <property type="match status" value="1"/>
</dbReference>
<sequence length="244" mass="27235">MESNNGMEKTLKKKHFVLVHGACHGAWSWYKVVVLLRAEGHRVTALDMAAAGVHPTQVEELRSFSDYCKPLMEFMATLPPDDTVVLVGHSMGGISISVAMEMFPQKISVAIFVTAFMPAPHLSVPVIIQEDLSLATLLVRPIGLYDDAEMLKETVLSTQNYGSVPRAYIISEEDKFIKEDSQKWMIQNNPTVDVKTICGSDHMVNGLWADFGRMVRDIDEEERIGESDETPIELGHSEGELNWT</sequence>
<dbReference type="Proteomes" id="UP001604277">
    <property type="component" value="Unassembled WGS sequence"/>
</dbReference>
<gene>
    <name evidence="3" type="ORF">Fot_05550</name>
</gene>
<dbReference type="InterPro" id="IPR029058">
    <property type="entry name" value="AB_hydrolase_fold"/>
</dbReference>
<feature type="region of interest" description="Disordered" evidence="1">
    <location>
        <begin position="223"/>
        <end position="244"/>
    </location>
</feature>
<feature type="compositionally biased region" description="Basic and acidic residues" evidence="1">
    <location>
        <begin position="235"/>
        <end position="244"/>
    </location>
</feature>
<evidence type="ECO:0000313" key="3">
    <source>
        <dbReference type="EMBL" id="KAL2551931.1"/>
    </source>
</evidence>
<proteinExistence type="predicted"/>
<dbReference type="PANTHER" id="PTHR10992:SF1066">
    <property type="entry name" value="METHYL JASMONATE ESTERASE 1"/>
    <property type="match status" value="1"/>
</dbReference>
<dbReference type="InterPro" id="IPR045889">
    <property type="entry name" value="MES/HNL"/>
</dbReference>
<comment type="caution">
    <text evidence="3">The sequence shown here is derived from an EMBL/GenBank/DDBJ whole genome shotgun (WGS) entry which is preliminary data.</text>
</comment>
<evidence type="ECO:0000256" key="1">
    <source>
        <dbReference type="SAM" id="MobiDB-lite"/>
    </source>
</evidence>
<dbReference type="EMBL" id="JBFOLJ010000002">
    <property type="protein sequence ID" value="KAL2551931.1"/>
    <property type="molecule type" value="Genomic_DNA"/>
</dbReference>
<evidence type="ECO:0000259" key="2">
    <source>
        <dbReference type="Pfam" id="PF12697"/>
    </source>
</evidence>
<evidence type="ECO:0000313" key="4">
    <source>
        <dbReference type="Proteomes" id="UP001604277"/>
    </source>
</evidence>
<dbReference type="SUPFAM" id="SSF53474">
    <property type="entry name" value="alpha/beta-Hydrolases"/>
    <property type="match status" value="1"/>
</dbReference>
<reference evidence="4" key="1">
    <citation type="submission" date="2024-07" db="EMBL/GenBank/DDBJ databases">
        <title>Two chromosome-level genome assemblies of Korean endemic species Abeliophyllum distichum and Forsythia ovata (Oleaceae).</title>
        <authorList>
            <person name="Jang H."/>
        </authorList>
    </citation>
    <scope>NUCLEOTIDE SEQUENCE [LARGE SCALE GENOMIC DNA]</scope>
</reference>
<organism evidence="3 4">
    <name type="scientific">Forsythia ovata</name>
    <dbReference type="NCBI Taxonomy" id="205694"/>
    <lineage>
        <taxon>Eukaryota</taxon>
        <taxon>Viridiplantae</taxon>
        <taxon>Streptophyta</taxon>
        <taxon>Embryophyta</taxon>
        <taxon>Tracheophyta</taxon>
        <taxon>Spermatophyta</taxon>
        <taxon>Magnoliopsida</taxon>
        <taxon>eudicotyledons</taxon>
        <taxon>Gunneridae</taxon>
        <taxon>Pentapetalae</taxon>
        <taxon>asterids</taxon>
        <taxon>lamiids</taxon>
        <taxon>Lamiales</taxon>
        <taxon>Oleaceae</taxon>
        <taxon>Forsythieae</taxon>
        <taxon>Forsythia</taxon>
    </lineage>
</organism>
<feature type="domain" description="AB hydrolase-1" evidence="2">
    <location>
        <begin position="16"/>
        <end position="205"/>
    </location>
</feature>
<dbReference type="Gene3D" id="3.40.50.1820">
    <property type="entry name" value="alpha/beta hydrolase"/>
    <property type="match status" value="2"/>
</dbReference>
<dbReference type="Pfam" id="PF12697">
    <property type="entry name" value="Abhydrolase_6"/>
    <property type="match status" value="1"/>
</dbReference>